<feature type="domain" description="Pyruvate carboxyltransferase" evidence="7">
    <location>
        <begin position="15"/>
        <end position="288"/>
    </location>
</feature>
<name>A0A561T766_9ACTN</name>
<dbReference type="PANTHER" id="PTHR10277">
    <property type="entry name" value="HOMOCITRATE SYNTHASE-RELATED"/>
    <property type="match status" value="1"/>
</dbReference>
<keyword evidence="5" id="KW-0464">Manganese</keyword>
<dbReference type="InterPro" id="IPR013785">
    <property type="entry name" value="Aldolase_TIM"/>
</dbReference>
<dbReference type="InterPro" id="IPR050073">
    <property type="entry name" value="2-IPM_HCS-like"/>
</dbReference>
<evidence type="ECO:0000256" key="3">
    <source>
        <dbReference type="ARBA" id="ARBA00022605"/>
    </source>
</evidence>
<keyword evidence="4" id="KW-0808">Transferase</keyword>
<reference evidence="8 9" key="1">
    <citation type="submission" date="2019-06" db="EMBL/GenBank/DDBJ databases">
        <title>Sequencing the genomes of 1000 actinobacteria strains.</title>
        <authorList>
            <person name="Klenk H.-P."/>
        </authorList>
    </citation>
    <scope>NUCLEOTIDE SEQUENCE [LARGE SCALE GENOMIC DNA]</scope>
    <source>
        <strain evidence="8 9">DSM 44826</strain>
    </source>
</reference>
<keyword evidence="9" id="KW-1185">Reference proteome</keyword>
<dbReference type="SUPFAM" id="SSF51569">
    <property type="entry name" value="Aldolase"/>
    <property type="match status" value="1"/>
</dbReference>
<protein>
    <recommendedName>
        <fullName evidence="2">2-isopropylmalate synthase</fullName>
        <ecNumber evidence="2">2.3.3.13</ecNumber>
    </recommendedName>
</protein>
<evidence type="ECO:0000256" key="4">
    <source>
        <dbReference type="ARBA" id="ARBA00022679"/>
    </source>
</evidence>
<evidence type="ECO:0000256" key="6">
    <source>
        <dbReference type="ARBA" id="ARBA00023304"/>
    </source>
</evidence>
<evidence type="ECO:0000256" key="2">
    <source>
        <dbReference type="ARBA" id="ARBA00012973"/>
    </source>
</evidence>
<evidence type="ECO:0000256" key="5">
    <source>
        <dbReference type="ARBA" id="ARBA00023211"/>
    </source>
</evidence>
<dbReference type="InterPro" id="IPR000891">
    <property type="entry name" value="PYR_CT"/>
</dbReference>
<sequence>MTVDLVRESALAGQVVLWEESARDGAQAKTLMSADFRVWLAREHGRVFGARGPRHVVFAAGFPAVCAEEYRAVRRVALEAGESVSVAAVCRGLPDDLRQAYAAVRDGAHSRVLAVLPASDPMARVMVHQDARTALRAAADLVREARGWDEAVALDVCLADASRADRGLLAHAAVELTAAGASTVLLADTVGVLLPEPAGALFAEVGQRVAGEGVVLGAHLHNDLGLGLANTLAALDAGVRVAAGSWLGLAERAGMAATEQLLFLLTRHWPELLGAPPWSSDPQLTRLPLLARLVAEHTGAPFGVTTPIVGTGVGSISTGTPFVAPELFQPFDPGAVLGIEPSVVLTQLANTRVVAAVAGRLGHRLTDAQTRAATAWVKSRAFRTGRAVVDEAAFAGYLEGLTAPIEERVR</sequence>
<dbReference type="AlphaFoldDB" id="A0A561T766"/>
<dbReference type="PANTHER" id="PTHR10277:SF9">
    <property type="entry name" value="2-ISOPROPYLMALATE SYNTHASE 1, CHLOROPLASTIC-RELATED"/>
    <property type="match status" value="1"/>
</dbReference>
<keyword evidence="3" id="KW-0028">Amino-acid biosynthesis</keyword>
<dbReference type="InterPro" id="IPR002034">
    <property type="entry name" value="AIPM/Hcit_synth_CS"/>
</dbReference>
<evidence type="ECO:0000313" key="9">
    <source>
        <dbReference type="Proteomes" id="UP000317940"/>
    </source>
</evidence>
<dbReference type="OrthoDB" id="9803573at2"/>
<dbReference type="EMBL" id="VIWT01000004">
    <property type="protein sequence ID" value="TWF82940.1"/>
    <property type="molecule type" value="Genomic_DNA"/>
</dbReference>
<evidence type="ECO:0000259" key="7">
    <source>
        <dbReference type="PROSITE" id="PS50991"/>
    </source>
</evidence>
<proteinExistence type="predicted"/>
<evidence type="ECO:0000313" key="8">
    <source>
        <dbReference type="EMBL" id="TWF82940.1"/>
    </source>
</evidence>
<evidence type="ECO:0000256" key="1">
    <source>
        <dbReference type="ARBA" id="ARBA00004689"/>
    </source>
</evidence>
<organism evidence="8 9">
    <name type="scientific">Kitasatospora viridis</name>
    <dbReference type="NCBI Taxonomy" id="281105"/>
    <lineage>
        <taxon>Bacteria</taxon>
        <taxon>Bacillati</taxon>
        <taxon>Actinomycetota</taxon>
        <taxon>Actinomycetes</taxon>
        <taxon>Kitasatosporales</taxon>
        <taxon>Streptomycetaceae</taxon>
        <taxon>Kitasatospora</taxon>
    </lineage>
</organism>
<dbReference type="PROSITE" id="PS00816">
    <property type="entry name" value="AIPM_HOMOCIT_SYNTH_2"/>
    <property type="match status" value="1"/>
</dbReference>
<dbReference type="PROSITE" id="PS50991">
    <property type="entry name" value="PYR_CT"/>
    <property type="match status" value="1"/>
</dbReference>
<dbReference type="GO" id="GO:0003852">
    <property type="term" value="F:2-isopropylmalate synthase activity"/>
    <property type="evidence" value="ECO:0007669"/>
    <property type="project" value="UniProtKB-EC"/>
</dbReference>
<comment type="caution">
    <text evidence="8">The sequence shown here is derived from an EMBL/GenBank/DDBJ whole genome shotgun (WGS) entry which is preliminary data.</text>
</comment>
<accession>A0A561T766</accession>
<keyword evidence="6" id="KW-0100">Branched-chain amino acid biosynthesis</keyword>
<comment type="pathway">
    <text evidence="1">Amino-acid biosynthesis; L-leucine biosynthesis; L-leucine from 3-methyl-2-oxobutanoate: step 1/4.</text>
</comment>
<dbReference type="Gene3D" id="3.20.20.70">
    <property type="entry name" value="Aldolase class I"/>
    <property type="match status" value="1"/>
</dbReference>
<dbReference type="EC" id="2.3.3.13" evidence="2"/>
<dbReference type="GO" id="GO:0009098">
    <property type="term" value="P:L-leucine biosynthetic process"/>
    <property type="evidence" value="ECO:0007669"/>
    <property type="project" value="TreeGrafter"/>
</dbReference>
<gene>
    <name evidence="8" type="ORF">FHX73_14423</name>
</gene>
<dbReference type="Proteomes" id="UP000317940">
    <property type="component" value="Unassembled WGS sequence"/>
</dbReference>
<dbReference type="RefSeq" id="WP_145910196.1">
    <property type="nucleotide sequence ID" value="NZ_BAAAMZ010000009.1"/>
</dbReference>
<dbReference type="Pfam" id="PF00682">
    <property type="entry name" value="HMGL-like"/>
    <property type="match status" value="1"/>
</dbReference>